<dbReference type="EC" id="2.7.7.65" evidence="2"/>
<dbReference type="NCBIfam" id="TIGR00254">
    <property type="entry name" value="GGDEF"/>
    <property type="match status" value="1"/>
</dbReference>
<dbReference type="PROSITE" id="PS50112">
    <property type="entry name" value="PAS"/>
    <property type="match status" value="1"/>
</dbReference>
<dbReference type="GO" id="GO:0043709">
    <property type="term" value="P:cell adhesion involved in single-species biofilm formation"/>
    <property type="evidence" value="ECO:0007669"/>
    <property type="project" value="TreeGrafter"/>
</dbReference>
<dbReference type="InterPro" id="IPR000700">
    <property type="entry name" value="PAS-assoc_C"/>
</dbReference>
<dbReference type="SUPFAM" id="SSF55785">
    <property type="entry name" value="PYP-like sensor domain (PAS domain)"/>
    <property type="match status" value="1"/>
</dbReference>
<evidence type="ECO:0000313" key="12">
    <source>
        <dbReference type="EMBL" id="QNI33736.1"/>
    </source>
</evidence>
<comment type="catalytic activity">
    <reaction evidence="7">
        <text>2 GTP = 3',3'-c-di-GMP + 2 diphosphate</text>
        <dbReference type="Rhea" id="RHEA:24898"/>
        <dbReference type="ChEBI" id="CHEBI:33019"/>
        <dbReference type="ChEBI" id="CHEBI:37565"/>
        <dbReference type="ChEBI" id="CHEBI:58805"/>
        <dbReference type="EC" id="2.7.7.65"/>
    </reaction>
</comment>
<dbReference type="Pfam" id="PF05231">
    <property type="entry name" value="MASE1"/>
    <property type="match status" value="1"/>
</dbReference>
<accession>A0A7G8BMG6</accession>
<dbReference type="SMART" id="SM00091">
    <property type="entry name" value="PAS"/>
    <property type="match status" value="1"/>
</dbReference>
<feature type="transmembrane region" description="Helical" evidence="8">
    <location>
        <begin position="195"/>
        <end position="214"/>
    </location>
</feature>
<protein>
    <recommendedName>
        <fullName evidence="2">diguanylate cyclase</fullName>
        <ecNumber evidence="2">2.7.7.65</ecNumber>
    </recommendedName>
</protein>
<evidence type="ECO:0000256" key="8">
    <source>
        <dbReference type="SAM" id="Phobius"/>
    </source>
</evidence>
<feature type="transmembrane region" description="Helical" evidence="8">
    <location>
        <begin position="274"/>
        <end position="295"/>
    </location>
</feature>
<feature type="domain" description="GGDEF" evidence="11">
    <location>
        <begin position="474"/>
        <end position="611"/>
    </location>
</feature>
<dbReference type="KEGG" id="adin:H7849_07395"/>
<keyword evidence="13" id="KW-1185">Reference proteome</keyword>
<dbReference type="InterPro" id="IPR029787">
    <property type="entry name" value="Nucleotide_cyclase"/>
</dbReference>
<evidence type="ECO:0000259" key="10">
    <source>
        <dbReference type="PROSITE" id="PS50113"/>
    </source>
</evidence>
<evidence type="ECO:0000313" key="13">
    <source>
        <dbReference type="Proteomes" id="UP000515312"/>
    </source>
</evidence>
<dbReference type="InterPro" id="IPR050469">
    <property type="entry name" value="Diguanylate_Cyclase"/>
</dbReference>
<evidence type="ECO:0000256" key="2">
    <source>
        <dbReference type="ARBA" id="ARBA00012528"/>
    </source>
</evidence>
<feature type="transmembrane region" description="Helical" evidence="8">
    <location>
        <begin position="128"/>
        <end position="151"/>
    </location>
</feature>
<dbReference type="PANTHER" id="PTHR45138">
    <property type="entry name" value="REGULATORY COMPONENTS OF SENSORY TRANSDUCTION SYSTEM"/>
    <property type="match status" value="1"/>
</dbReference>
<dbReference type="SMART" id="SM00086">
    <property type="entry name" value="PAC"/>
    <property type="match status" value="1"/>
</dbReference>
<feature type="transmembrane region" description="Helical" evidence="8">
    <location>
        <begin position="163"/>
        <end position="183"/>
    </location>
</feature>
<keyword evidence="6 8" id="KW-0472">Membrane</keyword>
<keyword evidence="5 8" id="KW-1133">Transmembrane helix</keyword>
<evidence type="ECO:0000256" key="4">
    <source>
        <dbReference type="ARBA" id="ARBA00022692"/>
    </source>
</evidence>
<dbReference type="SMART" id="SM00267">
    <property type="entry name" value="GGDEF"/>
    <property type="match status" value="1"/>
</dbReference>
<dbReference type="SUPFAM" id="SSF55073">
    <property type="entry name" value="Nucleotide cyclase"/>
    <property type="match status" value="1"/>
</dbReference>
<dbReference type="GO" id="GO:0052621">
    <property type="term" value="F:diguanylate cyclase activity"/>
    <property type="evidence" value="ECO:0007669"/>
    <property type="project" value="UniProtKB-EC"/>
</dbReference>
<evidence type="ECO:0000256" key="6">
    <source>
        <dbReference type="ARBA" id="ARBA00023136"/>
    </source>
</evidence>
<gene>
    <name evidence="12" type="ORF">H7849_07395</name>
</gene>
<evidence type="ECO:0000259" key="9">
    <source>
        <dbReference type="PROSITE" id="PS50112"/>
    </source>
</evidence>
<dbReference type="EMBL" id="CP060394">
    <property type="protein sequence ID" value="QNI33736.1"/>
    <property type="molecule type" value="Genomic_DNA"/>
</dbReference>
<comment type="subcellular location">
    <subcellularLocation>
        <location evidence="1">Cell membrane</location>
        <topology evidence="1">Multi-pass membrane protein</topology>
    </subcellularLocation>
</comment>
<dbReference type="NCBIfam" id="TIGR00229">
    <property type="entry name" value="sensory_box"/>
    <property type="match status" value="1"/>
</dbReference>
<evidence type="ECO:0000259" key="11">
    <source>
        <dbReference type="PROSITE" id="PS50887"/>
    </source>
</evidence>
<dbReference type="CDD" id="cd01949">
    <property type="entry name" value="GGDEF"/>
    <property type="match status" value="1"/>
</dbReference>
<feature type="transmembrane region" description="Helical" evidence="8">
    <location>
        <begin position="12"/>
        <end position="33"/>
    </location>
</feature>
<feature type="domain" description="PAS" evidence="9">
    <location>
        <begin position="308"/>
        <end position="379"/>
    </location>
</feature>
<dbReference type="PROSITE" id="PS50887">
    <property type="entry name" value="GGDEF"/>
    <property type="match status" value="1"/>
</dbReference>
<dbReference type="Pfam" id="PF00990">
    <property type="entry name" value="GGDEF"/>
    <property type="match status" value="1"/>
</dbReference>
<dbReference type="RefSeq" id="WP_186745348.1">
    <property type="nucleotide sequence ID" value="NZ_CP060394.1"/>
</dbReference>
<reference evidence="12 13" key="1">
    <citation type="submission" date="2020-08" db="EMBL/GenBank/DDBJ databases">
        <title>Edaphobacter telluris sp. nov. and Acidobacterium dinghuensis sp. nov., two acidobacteria isolated from forest soil.</title>
        <authorList>
            <person name="Fu J."/>
            <person name="Qiu L."/>
        </authorList>
    </citation>
    <scope>NUCLEOTIDE SEQUENCE [LARGE SCALE GENOMIC DNA]</scope>
    <source>
        <strain evidence="12">4Y35</strain>
    </source>
</reference>
<keyword evidence="3" id="KW-1003">Cell membrane</keyword>
<dbReference type="PROSITE" id="PS50113">
    <property type="entry name" value="PAC"/>
    <property type="match status" value="1"/>
</dbReference>
<dbReference type="Pfam" id="PF08447">
    <property type="entry name" value="PAS_3"/>
    <property type="match status" value="1"/>
</dbReference>
<evidence type="ECO:0000256" key="7">
    <source>
        <dbReference type="ARBA" id="ARBA00034247"/>
    </source>
</evidence>
<keyword evidence="4 8" id="KW-0812">Transmembrane</keyword>
<dbReference type="GO" id="GO:0005886">
    <property type="term" value="C:plasma membrane"/>
    <property type="evidence" value="ECO:0007669"/>
    <property type="project" value="UniProtKB-SubCell"/>
</dbReference>
<organism evidence="12 13">
    <name type="scientific">Alloacidobacterium dinghuense</name>
    <dbReference type="NCBI Taxonomy" id="2763107"/>
    <lineage>
        <taxon>Bacteria</taxon>
        <taxon>Pseudomonadati</taxon>
        <taxon>Acidobacteriota</taxon>
        <taxon>Terriglobia</taxon>
        <taxon>Terriglobales</taxon>
        <taxon>Acidobacteriaceae</taxon>
        <taxon>Alloacidobacterium</taxon>
    </lineage>
</organism>
<sequence>MNRLRSGKNWSVDAKYLLVLVVLFCAVFLTARLSILTDMGSDGEAAFWWSNAILLSVLLLNRRERWPLIFIVGYAANVAAHIHGRDSLPVSFALSGCDILETAISAYPFAKTAEHAIRFSRPRELARLCLVGALLAPAISAVCAAPVYRLFYVGVPSNFGVHWFLSNALGAIIVTPIILSFFNNDGYALLDRNQFPEVVGLLSLMFICTYAVFHNTSFPLFFILFPPLLLIVVRLGMNAGILGICIIAVFSVIFTAHGRGPMAMIQDARWERQVFLIQVLLASAVLCVSLVSVVLNERRLLEQAARKSEQLYRLLAENSRDIIVLTDLKHRREYISPAVQWMMGWDPKELVGTTYQDSIVHPDDVPAMTATLDALKSGEPAKSLTYRCQKKDGAYLWMEANISLYCDRITGGPIGYVNVVRNIAERKAAEERLQDAYLALEALASVDALTGTANRRHLNEALEHDWHRAIRTASPISLLLFDVDHFKLFNDLYGHLRGDDCLRQIAETARQVFRRSGDTVARFGGEEFAIVLPDTDRAGAYELAQRLRQAVEALGTEHAGSQHSFVTVSVGCATLVPEPGSDPNILMEAADRALYEAKRTGRNRVIDAFNPQLSTS</sequence>
<dbReference type="AlphaFoldDB" id="A0A7G8BMG6"/>
<dbReference type="InterPro" id="IPR000014">
    <property type="entry name" value="PAS"/>
</dbReference>
<evidence type="ECO:0000256" key="1">
    <source>
        <dbReference type="ARBA" id="ARBA00004651"/>
    </source>
</evidence>
<dbReference type="InterPro" id="IPR013655">
    <property type="entry name" value="PAS_fold_3"/>
</dbReference>
<dbReference type="FunFam" id="3.30.70.270:FF:000001">
    <property type="entry name" value="Diguanylate cyclase domain protein"/>
    <property type="match status" value="1"/>
</dbReference>
<evidence type="ECO:0000256" key="5">
    <source>
        <dbReference type="ARBA" id="ARBA00022989"/>
    </source>
</evidence>
<dbReference type="Proteomes" id="UP000515312">
    <property type="component" value="Chromosome"/>
</dbReference>
<dbReference type="GO" id="GO:1902201">
    <property type="term" value="P:negative regulation of bacterial-type flagellum-dependent cell motility"/>
    <property type="evidence" value="ECO:0007669"/>
    <property type="project" value="TreeGrafter"/>
</dbReference>
<dbReference type="InterPro" id="IPR035965">
    <property type="entry name" value="PAS-like_dom_sf"/>
</dbReference>
<dbReference type="Gene3D" id="3.30.450.20">
    <property type="entry name" value="PAS domain"/>
    <property type="match status" value="1"/>
</dbReference>
<dbReference type="InterPro" id="IPR043128">
    <property type="entry name" value="Rev_trsase/Diguanyl_cyclase"/>
</dbReference>
<dbReference type="InterPro" id="IPR007895">
    <property type="entry name" value="MASE1"/>
</dbReference>
<dbReference type="PANTHER" id="PTHR45138:SF9">
    <property type="entry name" value="DIGUANYLATE CYCLASE DGCM-RELATED"/>
    <property type="match status" value="1"/>
</dbReference>
<feature type="transmembrane region" description="Helical" evidence="8">
    <location>
        <begin position="45"/>
        <end position="61"/>
    </location>
</feature>
<dbReference type="InterPro" id="IPR001610">
    <property type="entry name" value="PAC"/>
</dbReference>
<dbReference type="InterPro" id="IPR000160">
    <property type="entry name" value="GGDEF_dom"/>
</dbReference>
<name>A0A7G8BMG6_9BACT</name>
<dbReference type="Gene3D" id="3.30.70.270">
    <property type="match status" value="1"/>
</dbReference>
<proteinExistence type="predicted"/>
<feature type="domain" description="PAC" evidence="10">
    <location>
        <begin position="382"/>
        <end position="435"/>
    </location>
</feature>
<feature type="transmembrane region" description="Helical" evidence="8">
    <location>
        <begin position="220"/>
        <end position="253"/>
    </location>
</feature>
<dbReference type="CDD" id="cd00130">
    <property type="entry name" value="PAS"/>
    <property type="match status" value="1"/>
</dbReference>
<evidence type="ECO:0000256" key="3">
    <source>
        <dbReference type="ARBA" id="ARBA00022475"/>
    </source>
</evidence>